<evidence type="ECO:0008006" key="4">
    <source>
        <dbReference type="Google" id="ProtNLM"/>
    </source>
</evidence>
<keyword evidence="1" id="KW-0732">Signal</keyword>
<evidence type="ECO:0000313" key="2">
    <source>
        <dbReference type="EMBL" id="MBD8503277.1"/>
    </source>
</evidence>
<evidence type="ECO:0000256" key="1">
    <source>
        <dbReference type="SAM" id="SignalP"/>
    </source>
</evidence>
<reference evidence="3" key="1">
    <citation type="submission" date="2023-07" db="EMBL/GenBank/DDBJ databases">
        <title>Thauera sp. CAU 1555 isolated from sand of Yaerae Beach.</title>
        <authorList>
            <person name="Kim W."/>
        </authorList>
    </citation>
    <scope>NUCLEOTIDE SEQUENCE [LARGE SCALE GENOMIC DNA]</scope>
    <source>
        <strain evidence="3">CAU 1555</strain>
    </source>
</reference>
<feature type="chain" id="PRO_5047130962" description="Lipid/polyisoprenoid-binding YceI-like domain-containing protein" evidence="1">
    <location>
        <begin position="24"/>
        <end position="217"/>
    </location>
</feature>
<gene>
    <name evidence="2" type="ORF">IFO67_10330</name>
</gene>
<dbReference type="RefSeq" id="WP_187718126.1">
    <property type="nucleotide sequence ID" value="NZ_JACTAH010000002.1"/>
</dbReference>
<proteinExistence type="predicted"/>
<evidence type="ECO:0000313" key="3">
    <source>
        <dbReference type="Proteomes" id="UP000603602"/>
    </source>
</evidence>
<dbReference type="Proteomes" id="UP000603602">
    <property type="component" value="Unassembled WGS sequence"/>
</dbReference>
<sequence length="217" mass="23507">MSVRTPILAPALAVLLAGGPAGAAEPVNAGQPTAFFAEDAPATLYRFEARIHIDEASLDSGVVRTHTCHYNLDPIDRVDIVFAADRVQAPRVVSHQGIGAVHAGAHEVRLERVTRGASICIDLQSRSLEREAAGWVLRGGPLQRRFLDSFHPMAVHGTVVLETPRLRFAAMEPAARPGWEITAGPQEVAYRGHVAGLLRTAIHFDEAQAFAMRRETD</sequence>
<accession>A0ABR9BAK7</accession>
<comment type="caution">
    <text evidence="2">The sequence shown here is derived from an EMBL/GenBank/DDBJ whole genome shotgun (WGS) entry which is preliminary data.</text>
</comment>
<feature type="signal peptide" evidence="1">
    <location>
        <begin position="1"/>
        <end position="23"/>
    </location>
</feature>
<organism evidence="2 3">
    <name type="scientific">Thauera sedimentorum</name>
    <dbReference type="NCBI Taxonomy" id="2767595"/>
    <lineage>
        <taxon>Bacteria</taxon>
        <taxon>Pseudomonadati</taxon>
        <taxon>Pseudomonadota</taxon>
        <taxon>Betaproteobacteria</taxon>
        <taxon>Rhodocyclales</taxon>
        <taxon>Zoogloeaceae</taxon>
        <taxon>Thauera</taxon>
    </lineage>
</organism>
<name>A0ABR9BAK7_9RHOO</name>
<protein>
    <recommendedName>
        <fullName evidence="4">Lipid/polyisoprenoid-binding YceI-like domain-containing protein</fullName>
    </recommendedName>
</protein>
<dbReference type="EMBL" id="JACYTO010000002">
    <property type="protein sequence ID" value="MBD8503277.1"/>
    <property type="molecule type" value="Genomic_DNA"/>
</dbReference>
<keyword evidence="3" id="KW-1185">Reference proteome</keyword>